<evidence type="ECO:0000256" key="7">
    <source>
        <dbReference type="SAM" id="SignalP"/>
    </source>
</evidence>
<comment type="caution">
    <text evidence="10">The sequence shown here is derived from an EMBL/GenBank/DDBJ whole genome shotgun (WGS) entry which is preliminary data.</text>
</comment>
<comment type="subcellular location">
    <subcellularLocation>
        <location evidence="1">Membrane</location>
        <topology evidence="1">Multi-pass membrane protein</topology>
    </subcellularLocation>
</comment>
<evidence type="ECO:0000313" key="11">
    <source>
        <dbReference type="Proteomes" id="UP000808349"/>
    </source>
</evidence>
<dbReference type="GO" id="GO:0045454">
    <property type="term" value="P:cell redox homeostasis"/>
    <property type="evidence" value="ECO:0007669"/>
    <property type="project" value="TreeGrafter"/>
</dbReference>
<feature type="transmembrane region" description="Helical" evidence="6">
    <location>
        <begin position="402"/>
        <end position="424"/>
    </location>
</feature>
<evidence type="ECO:0000259" key="8">
    <source>
        <dbReference type="Pfam" id="PF02683"/>
    </source>
</evidence>
<dbReference type="Gene3D" id="3.40.30.10">
    <property type="entry name" value="Glutaredoxin"/>
    <property type="match status" value="1"/>
</dbReference>
<protein>
    <submittedName>
        <fullName evidence="10">Thioredoxin family protein</fullName>
    </submittedName>
</protein>
<keyword evidence="4 6" id="KW-1133">Transmembrane helix</keyword>
<feature type="transmembrane region" description="Helical" evidence="6">
    <location>
        <begin position="358"/>
        <end position="381"/>
    </location>
</feature>
<accession>A0A9D7S836</accession>
<evidence type="ECO:0000256" key="5">
    <source>
        <dbReference type="ARBA" id="ARBA00023136"/>
    </source>
</evidence>
<dbReference type="PANTHER" id="PTHR32234:SF0">
    <property type="entry name" value="THIOL:DISULFIDE INTERCHANGE PROTEIN DSBD"/>
    <property type="match status" value="1"/>
</dbReference>
<feature type="transmembrane region" description="Helical" evidence="6">
    <location>
        <begin position="588"/>
        <end position="606"/>
    </location>
</feature>
<feature type="domain" description="Thiol:disulfide interchange protein DsbD N-terminal" evidence="9">
    <location>
        <begin position="185"/>
        <end position="301"/>
    </location>
</feature>
<dbReference type="GO" id="GO:0015035">
    <property type="term" value="F:protein-disulfide reductase activity"/>
    <property type="evidence" value="ECO:0007669"/>
    <property type="project" value="TreeGrafter"/>
</dbReference>
<evidence type="ECO:0000256" key="4">
    <source>
        <dbReference type="ARBA" id="ARBA00022989"/>
    </source>
</evidence>
<sequence length="833" mass="92497">MRKYMFLLAVLLTFCTANAQILDPVHWSTEVKLISKNEYEIIFKAVLDEEWAIYSQTSNPEGPSPTELTFTKGAHFSLIGKVEERGKKKESKEPLFDDIIVAKYKEHVDFVQKVKILDPSKPLKASVYFTSCNNSTCIPPTSKDFTIQVGGNAQPEASVNAMPISVGAVQDHAGLLDPVKVKASLTKEGDSKLKVQFKAIIDSGWFIYSNKIGEDGPIPTTVDWDKGTHYGFDGELKEFSDHKVTGFDEIFEMELIKYKEQVIFEQGIVVKDPKIPIKGSMTFQTCDATKCLPPKTLVFEINAQDGSIKMEGDEGGTGFLMPGEGGDGFDQTIPTVVNTLKNPIGQCGEELIKGTNHFWTFLFGFLGGLLALLTPCVFPMIPLTVSYFTKGSKDKASGLRNGLLYGLSIIVIYVAIGLVITALFGATALNELSTNWVANVLFFIIFIVFAFSFFGYFEITLPSSWSNKTDHMADKGGLIGIFFMAFTLAIVSFSCTGPIIGSAIVESAKSPIGPSIVMFGFSLALALPFGLFAAFPAWLNSLPKSGSWMSSVKVVLGFLELALAFKFLSVADMTKHWGILGYELFMGLWVLIFALMTIYLFGWIKFPHDSPIKKLSPVRWMFALSALAITIYLSTGFRYSDEYKSYHSLPLMSGLAPPANYNYFLGAPTVNQEIKSKYISFTKCANNIDCFKDYYEAKAYAKEMGKPLLVDFTGYGCVNCRKTEEHIWVNDRIRNKLNNDFVLVSLYVDDRKPLEKELISAVTKSTIRNVGNKWADFQIVNFNQNSQPLYVIMSPDEEVLAKPRGYKEGVDAYNQFLECGLTAFKSSHNIGSN</sequence>
<dbReference type="Pfam" id="PF13899">
    <property type="entry name" value="Thioredoxin_7"/>
    <property type="match status" value="1"/>
</dbReference>
<evidence type="ECO:0000313" key="10">
    <source>
        <dbReference type="EMBL" id="MBK9716857.1"/>
    </source>
</evidence>
<name>A0A9D7S836_9BACT</name>
<organism evidence="10 11">
    <name type="scientific">Candidatus Defluviibacterium haderslevense</name>
    <dbReference type="NCBI Taxonomy" id="2981993"/>
    <lineage>
        <taxon>Bacteria</taxon>
        <taxon>Pseudomonadati</taxon>
        <taxon>Bacteroidota</taxon>
        <taxon>Saprospiria</taxon>
        <taxon>Saprospirales</taxon>
        <taxon>Saprospiraceae</taxon>
        <taxon>Candidatus Defluviibacterium</taxon>
    </lineage>
</organism>
<keyword evidence="3" id="KW-0201">Cytochrome c-type biogenesis</keyword>
<keyword evidence="7" id="KW-0732">Signal</keyword>
<dbReference type="GO" id="GO:0017004">
    <property type="term" value="P:cytochrome complex assembly"/>
    <property type="evidence" value="ECO:0007669"/>
    <property type="project" value="UniProtKB-KW"/>
</dbReference>
<evidence type="ECO:0000256" key="3">
    <source>
        <dbReference type="ARBA" id="ARBA00022748"/>
    </source>
</evidence>
<dbReference type="InterPro" id="IPR036249">
    <property type="entry name" value="Thioredoxin-like_sf"/>
</dbReference>
<feature type="chain" id="PRO_5038779552" evidence="7">
    <location>
        <begin position="20"/>
        <end position="833"/>
    </location>
</feature>
<keyword evidence="5 6" id="KW-0472">Membrane</keyword>
<evidence type="ECO:0000256" key="2">
    <source>
        <dbReference type="ARBA" id="ARBA00022692"/>
    </source>
</evidence>
<feature type="domain" description="Cytochrome C biogenesis protein transmembrane" evidence="8">
    <location>
        <begin position="359"/>
        <end position="568"/>
    </location>
</feature>
<dbReference type="AlphaFoldDB" id="A0A9D7S836"/>
<dbReference type="Proteomes" id="UP000808349">
    <property type="component" value="Unassembled WGS sequence"/>
</dbReference>
<evidence type="ECO:0000259" key="9">
    <source>
        <dbReference type="Pfam" id="PF11412"/>
    </source>
</evidence>
<evidence type="ECO:0000256" key="6">
    <source>
        <dbReference type="SAM" id="Phobius"/>
    </source>
</evidence>
<dbReference type="InterPro" id="IPR028250">
    <property type="entry name" value="DsbDN"/>
</dbReference>
<feature type="transmembrane region" description="Helical" evidence="6">
    <location>
        <begin position="436"/>
        <end position="457"/>
    </location>
</feature>
<feature type="signal peptide" evidence="7">
    <location>
        <begin position="1"/>
        <end position="19"/>
    </location>
</feature>
<feature type="transmembrane region" description="Helical" evidence="6">
    <location>
        <begin position="478"/>
        <end position="504"/>
    </location>
</feature>
<dbReference type="GO" id="GO:0016020">
    <property type="term" value="C:membrane"/>
    <property type="evidence" value="ECO:0007669"/>
    <property type="project" value="UniProtKB-SubCell"/>
</dbReference>
<proteinExistence type="predicted"/>
<dbReference type="SUPFAM" id="SSF52833">
    <property type="entry name" value="Thioredoxin-like"/>
    <property type="match status" value="1"/>
</dbReference>
<feature type="transmembrane region" description="Helical" evidence="6">
    <location>
        <begin position="551"/>
        <end position="568"/>
    </location>
</feature>
<dbReference type="PANTHER" id="PTHR32234">
    <property type="entry name" value="THIOL:DISULFIDE INTERCHANGE PROTEIN DSBD"/>
    <property type="match status" value="1"/>
</dbReference>
<reference evidence="10 11" key="1">
    <citation type="submission" date="2020-10" db="EMBL/GenBank/DDBJ databases">
        <title>Connecting structure to function with the recovery of over 1000 high-quality activated sludge metagenome-assembled genomes encoding full-length rRNA genes using long-read sequencing.</title>
        <authorList>
            <person name="Singleton C.M."/>
            <person name="Petriglieri F."/>
            <person name="Kristensen J.M."/>
            <person name="Kirkegaard R.H."/>
            <person name="Michaelsen T.Y."/>
            <person name="Andersen M.H."/>
            <person name="Karst S.M."/>
            <person name="Dueholm M.S."/>
            <person name="Nielsen P.H."/>
            <person name="Albertsen M."/>
        </authorList>
    </citation>
    <scope>NUCLEOTIDE SEQUENCE [LARGE SCALE GENOMIC DNA]</scope>
    <source>
        <strain evidence="10">Ribe_18-Q3-R11-54_BAT3C.373</strain>
    </source>
</reference>
<gene>
    <name evidence="10" type="ORF">IPO85_04960</name>
</gene>
<feature type="transmembrane region" description="Helical" evidence="6">
    <location>
        <begin position="516"/>
        <end position="539"/>
    </location>
</feature>
<dbReference type="EMBL" id="JADKFW010000004">
    <property type="protein sequence ID" value="MBK9716857.1"/>
    <property type="molecule type" value="Genomic_DNA"/>
</dbReference>
<dbReference type="Pfam" id="PF02683">
    <property type="entry name" value="DsbD_TM"/>
    <property type="match status" value="1"/>
</dbReference>
<feature type="transmembrane region" description="Helical" evidence="6">
    <location>
        <begin position="618"/>
        <end position="639"/>
    </location>
</feature>
<evidence type="ECO:0000256" key="1">
    <source>
        <dbReference type="ARBA" id="ARBA00004141"/>
    </source>
</evidence>
<dbReference type="InterPro" id="IPR003834">
    <property type="entry name" value="Cyt_c_assmbl_TM_dom"/>
</dbReference>
<dbReference type="Pfam" id="PF11412">
    <property type="entry name" value="DsbD_N"/>
    <property type="match status" value="1"/>
</dbReference>
<keyword evidence="2 6" id="KW-0812">Transmembrane</keyword>